<keyword evidence="9 12" id="KW-0234">DNA repair</keyword>
<dbReference type="Proteomes" id="UP000245383">
    <property type="component" value="Unassembled WGS sequence"/>
</dbReference>
<evidence type="ECO:0000313" key="16">
    <source>
        <dbReference type="Proteomes" id="UP000245383"/>
    </source>
</evidence>
<feature type="domain" description="ATP-dependent DNA ligase family profile" evidence="14">
    <location>
        <begin position="472"/>
        <end position="609"/>
    </location>
</feature>
<dbReference type="PANTHER" id="PTHR45674:SF4">
    <property type="entry name" value="DNA LIGASE 1"/>
    <property type="match status" value="1"/>
</dbReference>
<dbReference type="GO" id="GO:0006281">
    <property type="term" value="P:DNA repair"/>
    <property type="evidence" value="ECO:0007669"/>
    <property type="project" value="UniProtKB-KW"/>
</dbReference>
<evidence type="ECO:0000256" key="4">
    <source>
        <dbReference type="ARBA" id="ARBA00022705"/>
    </source>
</evidence>
<dbReference type="GO" id="GO:0003910">
    <property type="term" value="F:DNA ligase (ATP) activity"/>
    <property type="evidence" value="ECO:0007669"/>
    <property type="project" value="UniProtKB-EC"/>
</dbReference>
<name>A0A2T9YID9_9FUNG</name>
<evidence type="ECO:0000256" key="5">
    <source>
        <dbReference type="ARBA" id="ARBA00022741"/>
    </source>
</evidence>
<comment type="catalytic activity">
    <reaction evidence="11 12">
        <text>ATP + (deoxyribonucleotide)n-3'-hydroxyl + 5'-phospho-(deoxyribonucleotide)m = (deoxyribonucleotide)n+m + AMP + diphosphate.</text>
        <dbReference type="EC" id="6.5.1.1"/>
    </reaction>
</comment>
<evidence type="ECO:0000256" key="1">
    <source>
        <dbReference type="ARBA" id="ARBA00007572"/>
    </source>
</evidence>
<evidence type="ECO:0000256" key="12">
    <source>
        <dbReference type="RuleBase" id="RU000617"/>
    </source>
</evidence>
<dbReference type="FunFam" id="3.30.470.30:FF:000016">
    <property type="entry name" value="DNA ligase"/>
    <property type="match status" value="1"/>
</dbReference>
<dbReference type="InterPro" id="IPR036599">
    <property type="entry name" value="DNA_ligase_N_sf"/>
</dbReference>
<dbReference type="InterPro" id="IPR012309">
    <property type="entry name" value="DNA_ligase_ATP-dep_C"/>
</dbReference>
<dbReference type="GO" id="GO:0005739">
    <property type="term" value="C:mitochondrion"/>
    <property type="evidence" value="ECO:0007669"/>
    <property type="project" value="TreeGrafter"/>
</dbReference>
<organism evidence="15 16">
    <name type="scientific">Smittium simulii</name>
    <dbReference type="NCBI Taxonomy" id="133385"/>
    <lineage>
        <taxon>Eukaryota</taxon>
        <taxon>Fungi</taxon>
        <taxon>Fungi incertae sedis</taxon>
        <taxon>Zoopagomycota</taxon>
        <taxon>Kickxellomycotina</taxon>
        <taxon>Harpellomycetes</taxon>
        <taxon>Harpellales</taxon>
        <taxon>Legeriomycetaceae</taxon>
        <taxon>Smittium</taxon>
    </lineage>
</organism>
<dbReference type="InterPro" id="IPR016059">
    <property type="entry name" value="DNA_ligase_ATP-dep_CS"/>
</dbReference>
<dbReference type="Gene3D" id="1.10.3260.10">
    <property type="entry name" value="DNA ligase, ATP-dependent, N-terminal domain"/>
    <property type="match status" value="1"/>
</dbReference>
<dbReference type="InterPro" id="IPR000977">
    <property type="entry name" value="DNA_ligase_ATP-dep"/>
</dbReference>
<dbReference type="NCBIfam" id="TIGR00574">
    <property type="entry name" value="dnl1"/>
    <property type="match status" value="1"/>
</dbReference>
<evidence type="ECO:0000256" key="3">
    <source>
        <dbReference type="ARBA" id="ARBA00022618"/>
    </source>
</evidence>
<dbReference type="SUPFAM" id="SSF50249">
    <property type="entry name" value="Nucleic acid-binding proteins"/>
    <property type="match status" value="1"/>
</dbReference>
<evidence type="ECO:0000259" key="14">
    <source>
        <dbReference type="PROSITE" id="PS50160"/>
    </source>
</evidence>
<dbReference type="GO" id="GO:0071897">
    <property type="term" value="P:DNA biosynthetic process"/>
    <property type="evidence" value="ECO:0007669"/>
    <property type="project" value="InterPro"/>
</dbReference>
<reference evidence="15 16" key="1">
    <citation type="journal article" date="2018" name="MBio">
        <title>Comparative Genomics Reveals the Core Gene Toolbox for the Fungus-Insect Symbiosis.</title>
        <authorList>
            <person name="Wang Y."/>
            <person name="Stata M."/>
            <person name="Wang W."/>
            <person name="Stajich J.E."/>
            <person name="White M.M."/>
            <person name="Moncalvo J.M."/>
        </authorList>
    </citation>
    <scope>NUCLEOTIDE SEQUENCE [LARGE SCALE GENOMIC DNA]</scope>
    <source>
        <strain evidence="15 16">SWE-8-4</strain>
    </source>
</reference>
<dbReference type="InterPro" id="IPR050191">
    <property type="entry name" value="ATP-dep_DNA_ligase"/>
</dbReference>
<dbReference type="PROSITE" id="PS50160">
    <property type="entry name" value="DNA_LIGASE_A3"/>
    <property type="match status" value="1"/>
</dbReference>
<dbReference type="STRING" id="133385.A0A2T9YID9"/>
<dbReference type="EC" id="6.5.1.1" evidence="12"/>
<dbReference type="EMBL" id="MBFR01000176">
    <property type="protein sequence ID" value="PVU92054.1"/>
    <property type="molecule type" value="Genomic_DNA"/>
</dbReference>
<evidence type="ECO:0000313" key="15">
    <source>
        <dbReference type="EMBL" id="PVU92054.1"/>
    </source>
</evidence>
<keyword evidence="3" id="KW-0132">Cell division</keyword>
<evidence type="ECO:0000256" key="13">
    <source>
        <dbReference type="RuleBase" id="RU004196"/>
    </source>
</evidence>
<dbReference type="GO" id="GO:0005524">
    <property type="term" value="F:ATP binding"/>
    <property type="evidence" value="ECO:0007669"/>
    <property type="project" value="UniProtKB-KW"/>
</dbReference>
<keyword evidence="4" id="KW-0235">DNA replication</keyword>
<evidence type="ECO:0000256" key="10">
    <source>
        <dbReference type="ARBA" id="ARBA00023306"/>
    </source>
</evidence>
<evidence type="ECO:0000256" key="2">
    <source>
        <dbReference type="ARBA" id="ARBA00022598"/>
    </source>
</evidence>
<dbReference type="GO" id="GO:0005634">
    <property type="term" value="C:nucleus"/>
    <property type="evidence" value="ECO:0007669"/>
    <property type="project" value="TreeGrafter"/>
</dbReference>
<dbReference type="InterPro" id="IPR012310">
    <property type="entry name" value="DNA_ligase_ATP-dep_cent"/>
</dbReference>
<evidence type="ECO:0000256" key="11">
    <source>
        <dbReference type="ARBA" id="ARBA00034003"/>
    </source>
</evidence>
<dbReference type="GO" id="GO:0051301">
    <property type="term" value="P:cell division"/>
    <property type="evidence" value="ECO:0007669"/>
    <property type="project" value="UniProtKB-KW"/>
</dbReference>
<dbReference type="PROSITE" id="PS00333">
    <property type="entry name" value="DNA_LIGASE_A2"/>
    <property type="match status" value="1"/>
</dbReference>
<proteinExistence type="inferred from homology"/>
<dbReference type="PROSITE" id="PS00697">
    <property type="entry name" value="DNA_LIGASE_A1"/>
    <property type="match status" value="1"/>
</dbReference>
<evidence type="ECO:0000256" key="7">
    <source>
        <dbReference type="ARBA" id="ARBA00022840"/>
    </source>
</evidence>
<evidence type="ECO:0000256" key="8">
    <source>
        <dbReference type="ARBA" id="ARBA00023172"/>
    </source>
</evidence>
<keyword evidence="2 12" id="KW-0436">Ligase</keyword>
<keyword evidence="8 12" id="KW-0233">DNA recombination</keyword>
<comment type="similarity">
    <text evidence="1 13">Belongs to the ATP-dependent DNA ligase family.</text>
</comment>
<dbReference type="Gene3D" id="3.30.1490.70">
    <property type="match status" value="1"/>
</dbReference>
<keyword evidence="6 12" id="KW-0227">DNA damage</keyword>
<dbReference type="Gene3D" id="3.30.470.30">
    <property type="entry name" value="DNA ligase/mRNA capping enzyme"/>
    <property type="match status" value="1"/>
</dbReference>
<dbReference type="SUPFAM" id="SSF117018">
    <property type="entry name" value="ATP-dependent DNA ligase DNA-binding domain"/>
    <property type="match status" value="1"/>
</dbReference>
<dbReference type="OrthoDB" id="206088at2759"/>
<dbReference type="CDD" id="cd07900">
    <property type="entry name" value="Adenylation_DNA_ligase_I_Euk"/>
    <property type="match status" value="1"/>
</dbReference>
<dbReference type="InterPro" id="IPR012308">
    <property type="entry name" value="DNA_ligase_ATP-dep_N"/>
</dbReference>
<keyword evidence="7 12" id="KW-0067">ATP-binding</keyword>
<accession>A0A2T9YID9</accession>
<keyword evidence="5 12" id="KW-0547">Nucleotide-binding</keyword>
<dbReference type="InterPro" id="IPR012340">
    <property type="entry name" value="NA-bd_OB-fold"/>
</dbReference>
<dbReference type="GO" id="GO:0003677">
    <property type="term" value="F:DNA binding"/>
    <property type="evidence" value="ECO:0007669"/>
    <property type="project" value="InterPro"/>
</dbReference>
<evidence type="ECO:0000256" key="6">
    <source>
        <dbReference type="ARBA" id="ARBA00022763"/>
    </source>
</evidence>
<dbReference type="CDD" id="cd07969">
    <property type="entry name" value="OBF_DNA_ligase_I"/>
    <property type="match status" value="1"/>
</dbReference>
<sequence>MTNQLTLNNFFSNNKSSKAFIKKENTQLVNNDVISTDLIKLTTETENIDDSAEIKNNPDIPLKKSKKRSIVYSSESDTDVSDKSKSIASNILKRSKYTVDSKPKPIKNNSNKNLTTNSNEISNIKSQKCADPKIINLSEDWLEIAEIMKHFFLKMIKLGPDHLTKCIYLCLNQVAPEYEGIEIGVGESLLMKAIASATGKNLSKVKSEAEKCGDLGTVAQEFRTNQKTLFPMPKLTIDGVFNTFYEISISSGLSSQQKKINKISTLVVSGSQIEAKYIVRSLEGKLRIGLAEKTVLTALAQAFTIYHCELEQSKVTPELLSTGSEIVKNVYTQLPNFKILVDALLKHKIEKLPEICKLMPGIPVKPMLAHPTKSISEVLDRFNGVKFTCEYKYDGERIQIHKDLSGKITSFSRNSEKTTEKYSDILLKCAECIASDVTNFIIDAEVVAWDTAKNCILPFQILSTRKRKDVKENEITVQVCLFVFDILYLNNQSLLQTPFEKRRQVLKDTFVYTPGTLEYAKHENLNEIDDIQTFLDKSIINNCEGLMVKVLDGEESFYEPSKRSRNWLKIKKDYLQGIGDSLDLVVIGAYIGKGKRVGVYGGFLLASYDQEKEEYQSICKIGTGFSEADLKNFKEEFEKLVISDPRPYYIYGEATKPDVWFEPAKVWEVKAADLSISPVYKSAIGYISENKGISLRFPRFIRVRDDKAPEDATNSDQIFEMYEAQGNNTQS</sequence>
<protein>
    <recommendedName>
        <fullName evidence="12">DNA ligase</fullName>
        <ecNumber evidence="12">6.5.1.1</ecNumber>
    </recommendedName>
</protein>
<dbReference type="Pfam" id="PF04675">
    <property type="entry name" value="DNA_ligase_A_N"/>
    <property type="match status" value="1"/>
</dbReference>
<dbReference type="SUPFAM" id="SSF56091">
    <property type="entry name" value="DNA ligase/mRNA capping enzyme, catalytic domain"/>
    <property type="match status" value="1"/>
</dbReference>
<gene>
    <name evidence="15" type="ORF">BB561_004059</name>
</gene>
<dbReference type="Gene3D" id="2.40.50.140">
    <property type="entry name" value="Nucleic acid-binding proteins"/>
    <property type="match status" value="1"/>
</dbReference>
<comment type="caution">
    <text evidence="15">The sequence shown here is derived from an EMBL/GenBank/DDBJ whole genome shotgun (WGS) entry which is preliminary data.</text>
</comment>
<keyword evidence="10" id="KW-0131">Cell cycle</keyword>
<dbReference type="AlphaFoldDB" id="A0A2T9YID9"/>
<dbReference type="FunFam" id="2.40.50.140:FF:000062">
    <property type="entry name" value="DNA ligase"/>
    <property type="match status" value="1"/>
</dbReference>
<evidence type="ECO:0000256" key="9">
    <source>
        <dbReference type="ARBA" id="ARBA00023204"/>
    </source>
</evidence>
<dbReference type="GO" id="GO:1903461">
    <property type="term" value="P:Okazaki fragment processing involved in mitotic DNA replication"/>
    <property type="evidence" value="ECO:0007669"/>
    <property type="project" value="TreeGrafter"/>
</dbReference>
<dbReference type="PANTHER" id="PTHR45674">
    <property type="entry name" value="DNA LIGASE 1/3 FAMILY MEMBER"/>
    <property type="match status" value="1"/>
</dbReference>
<dbReference type="Pfam" id="PF01068">
    <property type="entry name" value="DNA_ligase_A_M"/>
    <property type="match status" value="1"/>
</dbReference>
<keyword evidence="16" id="KW-1185">Reference proteome</keyword>
<dbReference type="Pfam" id="PF04679">
    <property type="entry name" value="DNA_ligase_A_C"/>
    <property type="match status" value="1"/>
</dbReference>
<dbReference type="GO" id="GO:0006310">
    <property type="term" value="P:DNA recombination"/>
    <property type="evidence" value="ECO:0007669"/>
    <property type="project" value="UniProtKB-KW"/>
</dbReference>